<evidence type="ECO:0000256" key="1">
    <source>
        <dbReference type="ARBA" id="ARBA00012647"/>
    </source>
</evidence>
<evidence type="ECO:0000313" key="4">
    <source>
        <dbReference type="Proteomes" id="UP001359485"/>
    </source>
</evidence>
<gene>
    <name evidence="3" type="ORF">RUM44_003632</name>
</gene>
<dbReference type="InterPro" id="IPR001952">
    <property type="entry name" value="Alkaline_phosphatase"/>
</dbReference>
<dbReference type="Pfam" id="PF00245">
    <property type="entry name" value="Alk_phosphatase"/>
    <property type="match status" value="1"/>
</dbReference>
<dbReference type="EMBL" id="JAWJWF010000049">
    <property type="protein sequence ID" value="KAK6619250.1"/>
    <property type="molecule type" value="Genomic_DNA"/>
</dbReference>
<dbReference type="Proteomes" id="UP001359485">
    <property type="component" value="Unassembled WGS sequence"/>
</dbReference>
<dbReference type="SUPFAM" id="SSF53649">
    <property type="entry name" value="Alkaline phosphatase-like"/>
    <property type="match status" value="1"/>
</dbReference>
<organism evidence="3 4">
    <name type="scientific">Polyplax serrata</name>
    <name type="common">Common mouse louse</name>
    <dbReference type="NCBI Taxonomy" id="468196"/>
    <lineage>
        <taxon>Eukaryota</taxon>
        <taxon>Metazoa</taxon>
        <taxon>Ecdysozoa</taxon>
        <taxon>Arthropoda</taxon>
        <taxon>Hexapoda</taxon>
        <taxon>Insecta</taxon>
        <taxon>Pterygota</taxon>
        <taxon>Neoptera</taxon>
        <taxon>Paraneoptera</taxon>
        <taxon>Psocodea</taxon>
        <taxon>Troctomorpha</taxon>
        <taxon>Phthiraptera</taxon>
        <taxon>Anoplura</taxon>
        <taxon>Polyplacidae</taxon>
        <taxon>Polyplax</taxon>
    </lineage>
</organism>
<sequence length="166" mass="18343">MRAFDAHRKCNALKNGHESYREFWYEEARSALRRRLQQNPPSAGTKAHARNVILFVGDGMSLTTITAARILRGQRLGRLGEEHELAWDKFPAVALVKTFNSDAQIGESSACATALMCGVKANFETLGLDTRGKFENCLSSFSSKVPSLIDWAQEEAGEEGDNKVGH</sequence>
<reference evidence="3 4" key="1">
    <citation type="submission" date="2023-09" db="EMBL/GenBank/DDBJ databases">
        <title>Genomes of two closely related lineages of the louse Polyplax serrata with different host specificities.</title>
        <authorList>
            <person name="Martinu J."/>
            <person name="Tarabai H."/>
            <person name="Stefka J."/>
            <person name="Hypsa V."/>
        </authorList>
    </citation>
    <scope>NUCLEOTIDE SEQUENCE [LARGE SCALE GENOMIC DNA]</scope>
    <source>
        <strain evidence="3">98ZLc_SE</strain>
    </source>
</reference>
<protein>
    <recommendedName>
        <fullName evidence="1">alkaline phosphatase</fullName>
        <ecNumber evidence="1">3.1.3.1</ecNumber>
    </recommendedName>
</protein>
<dbReference type="Gene3D" id="3.40.720.10">
    <property type="entry name" value="Alkaline Phosphatase, subunit A"/>
    <property type="match status" value="1"/>
</dbReference>
<comment type="similarity">
    <text evidence="2">Belongs to the alkaline phosphatase family.</text>
</comment>
<proteinExistence type="inferred from homology"/>
<dbReference type="PRINTS" id="PR00113">
    <property type="entry name" value="ALKPHPHTASE"/>
</dbReference>
<evidence type="ECO:0000256" key="2">
    <source>
        <dbReference type="RuleBase" id="RU003946"/>
    </source>
</evidence>
<keyword evidence="4" id="KW-1185">Reference proteome</keyword>
<name>A0ABR1AH08_POLSC</name>
<evidence type="ECO:0000313" key="3">
    <source>
        <dbReference type="EMBL" id="KAK6619250.1"/>
    </source>
</evidence>
<dbReference type="EC" id="3.1.3.1" evidence="1"/>
<dbReference type="PANTHER" id="PTHR11596">
    <property type="entry name" value="ALKALINE PHOSPHATASE"/>
    <property type="match status" value="1"/>
</dbReference>
<comment type="caution">
    <text evidence="3">The sequence shown here is derived from an EMBL/GenBank/DDBJ whole genome shotgun (WGS) entry which is preliminary data.</text>
</comment>
<accession>A0ABR1AH08</accession>
<dbReference type="InterPro" id="IPR017850">
    <property type="entry name" value="Alkaline_phosphatase_core_sf"/>
</dbReference>
<dbReference type="PANTHER" id="PTHR11596:SF91">
    <property type="entry name" value="ALKALINE PHOSPHATASE-RELATED"/>
    <property type="match status" value="1"/>
</dbReference>